<reference evidence="11" key="1">
    <citation type="submission" date="2020-06" db="EMBL/GenBank/DDBJ databases">
        <title>Legume-microbial interactions unlock mineral nutrients during tropical forest succession.</title>
        <authorList>
            <person name="Epihov D.Z."/>
        </authorList>
    </citation>
    <scope>NUCLEOTIDE SEQUENCE [LARGE SCALE GENOMIC DNA]</scope>
    <source>
        <strain evidence="11">Pan2503</strain>
    </source>
</reference>
<dbReference type="PANTHER" id="PTHR43523">
    <property type="entry name" value="GLUCOSE-1-PHOSPHATE ADENYLYLTRANSFERASE-RELATED"/>
    <property type="match status" value="1"/>
</dbReference>
<evidence type="ECO:0000256" key="5">
    <source>
        <dbReference type="ARBA" id="ARBA00022741"/>
    </source>
</evidence>
<feature type="non-terminal residue" evidence="11">
    <location>
        <position position="1"/>
    </location>
</feature>
<evidence type="ECO:0000256" key="7">
    <source>
        <dbReference type="ARBA" id="ARBA00023056"/>
    </source>
</evidence>
<protein>
    <submittedName>
        <fullName evidence="11">Glucose-1-phosphate adenylyltransferase</fullName>
    </submittedName>
</protein>
<dbReference type="GO" id="GO:0008878">
    <property type="term" value="F:glucose-1-phosphate adenylyltransferase activity"/>
    <property type="evidence" value="ECO:0007669"/>
    <property type="project" value="InterPro"/>
</dbReference>
<keyword evidence="4 11" id="KW-0548">Nucleotidyltransferase</keyword>
<evidence type="ECO:0000256" key="4">
    <source>
        <dbReference type="ARBA" id="ARBA00022695"/>
    </source>
</evidence>
<evidence type="ECO:0000259" key="10">
    <source>
        <dbReference type="Pfam" id="PF24894"/>
    </source>
</evidence>
<feature type="domain" description="Nucleotidyl transferase" evidence="9">
    <location>
        <begin position="1"/>
        <end position="98"/>
    </location>
</feature>
<dbReference type="Pfam" id="PF24894">
    <property type="entry name" value="Hexapep_GlmU"/>
    <property type="match status" value="1"/>
</dbReference>
<comment type="caution">
    <text evidence="11">The sequence shown here is derived from an EMBL/GenBank/DDBJ whole genome shotgun (WGS) entry which is preliminary data.</text>
</comment>
<organism evidence="11 12">
    <name type="scientific">Candidatus Acidiferrum panamense</name>
    <dbReference type="NCBI Taxonomy" id="2741543"/>
    <lineage>
        <taxon>Bacteria</taxon>
        <taxon>Pseudomonadati</taxon>
        <taxon>Acidobacteriota</taxon>
        <taxon>Terriglobia</taxon>
        <taxon>Candidatus Acidiferrales</taxon>
        <taxon>Candidatus Acidiferrum</taxon>
    </lineage>
</organism>
<evidence type="ECO:0000256" key="1">
    <source>
        <dbReference type="ARBA" id="ARBA00010443"/>
    </source>
</evidence>
<dbReference type="GO" id="GO:0005524">
    <property type="term" value="F:ATP binding"/>
    <property type="evidence" value="ECO:0007669"/>
    <property type="project" value="UniProtKB-KW"/>
</dbReference>
<keyword evidence="6" id="KW-0067">ATP-binding</keyword>
<comment type="similarity">
    <text evidence="1">Belongs to the bacterial/plant glucose-1-phosphate adenylyltransferase family.</text>
</comment>
<gene>
    <name evidence="11" type="ORF">HRJ53_00690</name>
</gene>
<keyword evidence="3" id="KW-0808">Transferase</keyword>
<evidence type="ECO:0000256" key="8">
    <source>
        <dbReference type="ARBA" id="ARBA00023277"/>
    </source>
</evidence>
<keyword evidence="8" id="KW-0119">Carbohydrate metabolism</keyword>
<accession>A0A7V8SV57</accession>
<dbReference type="AlphaFoldDB" id="A0A7V8SV57"/>
<dbReference type="Pfam" id="PF00483">
    <property type="entry name" value="NTP_transferase"/>
    <property type="match status" value="1"/>
</dbReference>
<proteinExistence type="inferred from homology"/>
<evidence type="ECO:0000259" key="9">
    <source>
        <dbReference type="Pfam" id="PF00483"/>
    </source>
</evidence>
<dbReference type="Gene3D" id="2.160.10.10">
    <property type="entry name" value="Hexapeptide repeat proteins"/>
    <property type="match status" value="1"/>
</dbReference>
<evidence type="ECO:0000313" key="12">
    <source>
        <dbReference type="Proteomes" id="UP000567293"/>
    </source>
</evidence>
<evidence type="ECO:0000256" key="2">
    <source>
        <dbReference type="ARBA" id="ARBA00022600"/>
    </source>
</evidence>
<dbReference type="PROSITE" id="PS00810">
    <property type="entry name" value="ADP_GLC_PYROPHOSPH_3"/>
    <property type="match status" value="1"/>
</dbReference>
<name>A0A7V8SV57_9BACT</name>
<dbReference type="PANTHER" id="PTHR43523:SF2">
    <property type="entry name" value="GLUCOSE-1-PHOSPHATE ADENYLYLTRANSFERASE"/>
    <property type="match status" value="1"/>
</dbReference>
<sequence>IVGFEEKPAAPKQSPHHPGHCNASMGIYIFNTQLMIPILLADSEDPKSSHDFGKDILPRIITKHRVFAYNFVDENAKDAYYWRDVGTLDAYYEANMDLVSVSPVFNLYDKAWPLRTWQQQYPPAKFVFADPERMGVALDSIVAGGSVISGGRVQKSVIGYDVRVNSYCEVADSIIYNHVNIGRHSRVRRAIIDRHVSLPEHTEIGYDSEADRRRFHVTDSGIVVVVRQESLIEEPEST</sequence>
<dbReference type="InterPro" id="IPR056818">
    <property type="entry name" value="GlmU/GlgC-like_hexapep"/>
</dbReference>
<dbReference type="EMBL" id="JACDQQ010000068">
    <property type="protein sequence ID" value="MBA0083491.1"/>
    <property type="molecule type" value="Genomic_DNA"/>
</dbReference>
<keyword evidence="12" id="KW-1185">Reference proteome</keyword>
<evidence type="ECO:0000256" key="6">
    <source>
        <dbReference type="ARBA" id="ARBA00022840"/>
    </source>
</evidence>
<feature type="domain" description="Glucose-1-phosphate adenylyltransferase/Bifunctional protein GlmU-like C-terminal hexapeptide" evidence="10">
    <location>
        <begin position="122"/>
        <end position="225"/>
    </location>
</feature>
<evidence type="ECO:0000256" key="3">
    <source>
        <dbReference type="ARBA" id="ARBA00022679"/>
    </source>
</evidence>
<keyword evidence="2" id="KW-0321">Glycogen metabolism</keyword>
<dbReference type="Gene3D" id="3.90.550.10">
    <property type="entry name" value="Spore Coat Polysaccharide Biosynthesis Protein SpsA, Chain A"/>
    <property type="match status" value="1"/>
</dbReference>
<dbReference type="InterPro" id="IPR005835">
    <property type="entry name" value="NTP_transferase_dom"/>
</dbReference>
<keyword evidence="5" id="KW-0547">Nucleotide-binding</keyword>
<dbReference type="Proteomes" id="UP000567293">
    <property type="component" value="Unassembled WGS sequence"/>
</dbReference>
<keyword evidence="7" id="KW-0320">Glycogen biosynthesis</keyword>
<dbReference type="InterPro" id="IPR005836">
    <property type="entry name" value="ADP_Glu_pyroP_CS"/>
</dbReference>
<dbReference type="InterPro" id="IPR029044">
    <property type="entry name" value="Nucleotide-diphossugar_trans"/>
</dbReference>
<dbReference type="CDD" id="cd04651">
    <property type="entry name" value="LbH_G1P_AT_C"/>
    <property type="match status" value="1"/>
</dbReference>
<evidence type="ECO:0000313" key="11">
    <source>
        <dbReference type="EMBL" id="MBA0083491.1"/>
    </source>
</evidence>
<dbReference type="SUPFAM" id="SSF53448">
    <property type="entry name" value="Nucleotide-diphospho-sugar transferases"/>
    <property type="match status" value="1"/>
</dbReference>
<dbReference type="GO" id="GO:0005978">
    <property type="term" value="P:glycogen biosynthetic process"/>
    <property type="evidence" value="ECO:0007669"/>
    <property type="project" value="UniProtKB-KW"/>
</dbReference>
<dbReference type="InterPro" id="IPR011831">
    <property type="entry name" value="ADP-Glc_PPase"/>
</dbReference>